<dbReference type="InterPro" id="IPR013324">
    <property type="entry name" value="RNA_pol_sigma_r3/r4-like"/>
</dbReference>
<dbReference type="SUPFAM" id="SSF88659">
    <property type="entry name" value="Sigma3 and sigma4 domains of RNA polymerase sigma factors"/>
    <property type="match status" value="1"/>
</dbReference>
<dbReference type="InterPro" id="IPR007627">
    <property type="entry name" value="RNA_pol_sigma70_r2"/>
</dbReference>
<evidence type="ECO:0000256" key="3">
    <source>
        <dbReference type="ARBA" id="ARBA00023082"/>
    </source>
</evidence>
<dbReference type="Gene3D" id="1.10.1740.10">
    <property type="match status" value="1"/>
</dbReference>
<dbReference type="InterPro" id="IPR013325">
    <property type="entry name" value="RNA_pol_sigma_r2"/>
</dbReference>
<dbReference type="GO" id="GO:0016987">
    <property type="term" value="F:sigma factor activity"/>
    <property type="evidence" value="ECO:0007669"/>
    <property type="project" value="UniProtKB-KW"/>
</dbReference>
<sequence>MSEDSRLDSRTDEELVQRVREGDERAMNILVDRHHGVVFRRCVGILGDEDLAADASQNSFLKAFRAIDGFRGEAAFRTWLLAIAGNEARGLFRKVQQRREDTLEDADALPAEGNDPSTQAINRSEVARVRAVLADLPEKQKLSVSLRIFDGLSFREIGEIIDSTEGSARVNYHHGIRRLRELLEP</sequence>
<dbReference type="InterPro" id="IPR039425">
    <property type="entry name" value="RNA_pol_sigma-70-like"/>
</dbReference>
<evidence type="ECO:0000313" key="8">
    <source>
        <dbReference type="EMBL" id="SUZ89628.1"/>
    </source>
</evidence>
<name>A0A381RFA8_9ZZZZ</name>
<organism evidence="8">
    <name type="scientific">marine metagenome</name>
    <dbReference type="NCBI Taxonomy" id="408172"/>
    <lineage>
        <taxon>unclassified sequences</taxon>
        <taxon>metagenomes</taxon>
        <taxon>ecological metagenomes</taxon>
    </lineage>
</organism>
<keyword evidence="3" id="KW-0731">Sigma factor</keyword>
<keyword evidence="5" id="KW-0804">Transcription</keyword>
<evidence type="ECO:0000256" key="1">
    <source>
        <dbReference type="ARBA" id="ARBA00010641"/>
    </source>
</evidence>
<gene>
    <name evidence="8" type="ORF">METZ01_LOCUS42482</name>
</gene>
<dbReference type="GO" id="GO:0006352">
    <property type="term" value="P:DNA-templated transcription initiation"/>
    <property type="evidence" value="ECO:0007669"/>
    <property type="project" value="InterPro"/>
</dbReference>
<evidence type="ECO:0000259" key="7">
    <source>
        <dbReference type="Pfam" id="PF04545"/>
    </source>
</evidence>
<evidence type="ECO:0000256" key="4">
    <source>
        <dbReference type="ARBA" id="ARBA00023125"/>
    </source>
</evidence>
<evidence type="ECO:0000259" key="6">
    <source>
        <dbReference type="Pfam" id="PF04542"/>
    </source>
</evidence>
<keyword evidence="4" id="KW-0238">DNA-binding</keyword>
<keyword evidence="2" id="KW-0805">Transcription regulation</keyword>
<dbReference type="PANTHER" id="PTHR43133:SF51">
    <property type="entry name" value="RNA POLYMERASE SIGMA FACTOR"/>
    <property type="match status" value="1"/>
</dbReference>
<dbReference type="EMBL" id="UINC01001828">
    <property type="protein sequence ID" value="SUZ89628.1"/>
    <property type="molecule type" value="Genomic_DNA"/>
</dbReference>
<evidence type="ECO:0000256" key="2">
    <source>
        <dbReference type="ARBA" id="ARBA00023015"/>
    </source>
</evidence>
<dbReference type="Pfam" id="PF04542">
    <property type="entry name" value="Sigma70_r2"/>
    <property type="match status" value="1"/>
</dbReference>
<dbReference type="GO" id="GO:0003677">
    <property type="term" value="F:DNA binding"/>
    <property type="evidence" value="ECO:0007669"/>
    <property type="project" value="UniProtKB-KW"/>
</dbReference>
<dbReference type="Gene3D" id="1.10.10.10">
    <property type="entry name" value="Winged helix-like DNA-binding domain superfamily/Winged helix DNA-binding domain"/>
    <property type="match status" value="1"/>
</dbReference>
<evidence type="ECO:0008006" key="9">
    <source>
        <dbReference type="Google" id="ProtNLM"/>
    </source>
</evidence>
<dbReference type="NCBIfam" id="TIGR02937">
    <property type="entry name" value="sigma70-ECF"/>
    <property type="match status" value="1"/>
</dbReference>
<dbReference type="InterPro" id="IPR007630">
    <property type="entry name" value="RNA_pol_sigma70_r4"/>
</dbReference>
<dbReference type="Pfam" id="PF04545">
    <property type="entry name" value="Sigma70_r4"/>
    <property type="match status" value="1"/>
</dbReference>
<protein>
    <recommendedName>
        <fullName evidence="9">HTH luxR-type domain-containing protein</fullName>
    </recommendedName>
</protein>
<dbReference type="SUPFAM" id="SSF88946">
    <property type="entry name" value="Sigma2 domain of RNA polymerase sigma factors"/>
    <property type="match status" value="1"/>
</dbReference>
<proteinExistence type="inferred from homology"/>
<comment type="similarity">
    <text evidence="1">Belongs to the sigma-70 factor family. ECF subfamily.</text>
</comment>
<evidence type="ECO:0000256" key="5">
    <source>
        <dbReference type="ARBA" id="ARBA00023163"/>
    </source>
</evidence>
<dbReference type="InterPro" id="IPR014284">
    <property type="entry name" value="RNA_pol_sigma-70_dom"/>
</dbReference>
<reference evidence="8" key="1">
    <citation type="submission" date="2018-05" db="EMBL/GenBank/DDBJ databases">
        <authorList>
            <person name="Lanie J.A."/>
            <person name="Ng W.-L."/>
            <person name="Kazmierczak K.M."/>
            <person name="Andrzejewski T.M."/>
            <person name="Davidsen T.M."/>
            <person name="Wayne K.J."/>
            <person name="Tettelin H."/>
            <person name="Glass J.I."/>
            <person name="Rusch D."/>
            <person name="Podicherti R."/>
            <person name="Tsui H.-C.T."/>
            <person name="Winkler M.E."/>
        </authorList>
    </citation>
    <scope>NUCLEOTIDE SEQUENCE</scope>
</reference>
<feature type="domain" description="RNA polymerase sigma-70 region 4" evidence="7">
    <location>
        <begin position="132"/>
        <end position="181"/>
    </location>
</feature>
<dbReference type="PANTHER" id="PTHR43133">
    <property type="entry name" value="RNA POLYMERASE ECF-TYPE SIGMA FACTO"/>
    <property type="match status" value="1"/>
</dbReference>
<feature type="domain" description="RNA polymerase sigma-70 region 2" evidence="6">
    <location>
        <begin position="30"/>
        <end position="96"/>
    </location>
</feature>
<dbReference type="AlphaFoldDB" id="A0A381RFA8"/>
<dbReference type="InterPro" id="IPR036388">
    <property type="entry name" value="WH-like_DNA-bd_sf"/>
</dbReference>
<accession>A0A381RFA8</accession>